<dbReference type="EMBL" id="CP002666">
    <property type="protein sequence ID" value="AEE44754.1"/>
    <property type="molecule type" value="Genomic_DNA"/>
</dbReference>
<evidence type="ECO:0000313" key="1">
    <source>
        <dbReference type="EMBL" id="AEE44754.1"/>
    </source>
</evidence>
<proteinExistence type="predicted"/>
<dbReference type="Proteomes" id="UP000008460">
    <property type="component" value="Chromosome"/>
</dbReference>
<dbReference type="Gene3D" id="1.20.1260.20">
    <property type="entry name" value="PPE superfamily"/>
    <property type="match status" value="1"/>
</dbReference>
<dbReference type="AlphaFoldDB" id="F4GY86"/>
<keyword evidence="2" id="KW-1185">Reference proteome</keyword>
<gene>
    <name evidence="1" type="ordered locus">Celf_0614</name>
</gene>
<dbReference type="InterPro" id="IPR036689">
    <property type="entry name" value="ESAT-6-like_sf"/>
</dbReference>
<dbReference type="RefSeq" id="WP_013769783.1">
    <property type="nucleotide sequence ID" value="NC_015514.1"/>
</dbReference>
<dbReference type="InterPro" id="IPR038332">
    <property type="entry name" value="PPE_sf"/>
</dbReference>
<protein>
    <submittedName>
        <fullName evidence="1">Uncharacterized protein</fullName>
    </submittedName>
</protein>
<dbReference type="eggNOG" id="COG5651">
    <property type="taxonomic scope" value="Bacteria"/>
</dbReference>
<accession>F4GY86</accession>
<dbReference type="HOGENOM" id="CLU_902226_0_0_11"/>
<organism evidence="1 2">
    <name type="scientific">Cellulomonas fimi (strain ATCC 484 / DSM 20113 / JCM 1341 / CCUG 24087 / LMG 16345 / NBRC 15513 / NCIMB 8980 / NCTC 7547 / NRS-133)</name>
    <dbReference type="NCBI Taxonomy" id="590998"/>
    <lineage>
        <taxon>Bacteria</taxon>
        <taxon>Bacillati</taxon>
        <taxon>Actinomycetota</taxon>
        <taxon>Actinomycetes</taxon>
        <taxon>Micrococcales</taxon>
        <taxon>Cellulomonadaceae</taxon>
        <taxon>Cellulomonas</taxon>
    </lineage>
</organism>
<reference evidence="1 2" key="1">
    <citation type="submission" date="2011-04" db="EMBL/GenBank/DDBJ databases">
        <title>Complete sequence of Cellulomonas fimi ATCC 484.</title>
        <authorList>
            <consortium name="US DOE Joint Genome Institute"/>
            <person name="Lucas S."/>
            <person name="Han J."/>
            <person name="Lapidus A."/>
            <person name="Cheng J.-F."/>
            <person name="Goodwin L."/>
            <person name="Pitluck S."/>
            <person name="Peters L."/>
            <person name="Chertkov O."/>
            <person name="Detter J.C."/>
            <person name="Han C."/>
            <person name="Tapia R."/>
            <person name="Land M."/>
            <person name="Hauser L."/>
            <person name="Kyrpides N."/>
            <person name="Ivanova N."/>
            <person name="Ovchinnikova G."/>
            <person name="Pagani I."/>
            <person name="Mead D."/>
            <person name="Brumm P."/>
            <person name="Woyke T."/>
        </authorList>
    </citation>
    <scope>NUCLEOTIDE SEQUENCE [LARGE SCALE GENOMIC DNA]</scope>
    <source>
        <strain evidence="2">ATCC 484 / DSM 20113 / JCM 1341 / NBRC 15513 / NCIMB 8980 / NCTC 7547</strain>
    </source>
</reference>
<dbReference type="KEGG" id="cfi:Celf_0614"/>
<sequence length="308" mass="31485">MSLVAAVEGRPGLDECYKSLKIIGPASTSIGSAADGEWADLAGIGGAFTAAMDVVEFAIDPIASMAASVAGFLLDYMPPLPDMLDSIAGSPQAVEAKAHTWENVAGRVREVAAEYEAAVTSALAGWEGLAADAYQGFANVYRSGLTMVESISAGVGQAMLGASIVVGVVRSIVRDIIADLVGKLISWASQVAATVGIGATWVVPQAVTAIAIRVEKVREWLTKLTAGITKLLEMLNTANNALSAAVPALRNLRDVLETMPAAPASVVQGAGNLASSVPKLSEALYTATSASNSIARLNDAADRAGGDD</sequence>
<dbReference type="SUPFAM" id="SSF140453">
    <property type="entry name" value="EsxAB dimer-like"/>
    <property type="match status" value="1"/>
</dbReference>
<evidence type="ECO:0000313" key="2">
    <source>
        <dbReference type="Proteomes" id="UP000008460"/>
    </source>
</evidence>
<name>F4GY86_CELFA</name>
<dbReference type="STRING" id="590998.Celf_0614"/>